<dbReference type="STRING" id="22663.A0A2I0IY60"/>
<evidence type="ECO:0000313" key="2">
    <source>
        <dbReference type="EMBL" id="PKI48693.1"/>
    </source>
</evidence>
<accession>A0A2I0IY60</accession>
<organism evidence="2 3">
    <name type="scientific">Punica granatum</name>
    <name type="common">Pomegranate</name>
    <dbReference type="NCBI Taxonomy" id="22663"/>
    <lineage>
        <taxon>Eukaryota</taxon>
        <taxon>Viridiplantae</taxon>
        <taxon>Streptophyta</taxon>
        <taxon>Embryophyta</taxon>
        <taxon>Tracheophyta</taxon>
        <taxon>Spermatophyta</taxon>
        <taxon>Magnoliopsida</taxon>
        <taxon>eudicotyledons</taxon>
        <taxon>Gunneridae</taxon>
        <taxon>Pentapetalae</taxon>
        <taxon>rosids</taxon>
        <taxon>malvids</taxon>
        <taxon>Myrtales</taxon>
        <taxon>Lythraceae</taxon>
        <taxon>Punica</taxon>
    </lineage>
</organism>
<evidence type="ECO:0000256" key="1">
    <source>
        <dbReference type="SAM" id="MobiDB-lite"/>
    </source>
</evidence>
<evidence type="ECO:0000313" key="3">
    <source>
        <dbReference type="Proteomes" id="UP000233551"/>
    </source>
</evidence>
<protein>
    <submittedName>
        <fullName evidence="2">Uncharacterized protein</fullName>
    </submittedName>
</protein>
<dbReference type="AlphaFoldDB" id="A0A2I0IY60"/>
<dbReference type="EMBL" id="PGOL01002351">
    <property type="protein sequence ID" value="PKI48693.1"/>
    <property type="molecule type" value="Genomic_DNA"/>
</dbReference>
<keyword evidence="3" id="KW-1185">Reference proteome</keyword>
<feature type="region of interest" description="Disordered" evidence="1">
    <location>
        <begin position="96"/>
        <end position="118"/>
    </location>
</feature>
<sequence>MIFSRISRSVLRSSRSKNACQLGGVRSVISNGSALPRAAGDAYLGSKLGFLREYVAAIGAQKDFIPKSNVSDLSYILANPRFRRFLSDEAPKKKNYENFYPKEKKEVPKGDDQKSESK</sequence>
<reference evidence="2 3" key="1">
    <citation type="submission" date="2017-11" db="EMBL/GenBank/DDBJ databases">
        <title>De-novo sequencing of pomegranate (Punica granatum L.) genome.</title>
        <authorList>
            <person name="Akparov Z."/>
            <person name="Amiraslanov A."/>
            <person name="Hajiyeva S."/>
            <person name="Abbasov M."/>
            <person name="Kaur K."/>
            <person name="Hamwieh A."/>
            <person name="Solovyev V."/>
            <person name="Salamov A."/>
            <person name="Braich B."/>
            <person name="Kosarev P."/>
            <person name="Mahmoud A."/>
            <person name="Hajiyev E."/>
            <person name="Babayeva S."/>
            <person name="Izzatullayeva V."/>
            <person name="Mammadov A."/>
            <person name="Mammadov A."/>
            <person name="Sharifova S."/>
            <person name="Ojaghi J."/>
            <person name="Eynullazada K."/>
            <person name="Bayramov B."/>
            <person name="Abdulazimova A."/>
            <person name="Shahmuradov I."/>
        </authorList>
    </citation>
    <scope>NUCLEOTIDE SEQUENCE [LARGE SCALE GENOMIC DNA]</scope>
    <source>
        <strain evidence="3">cv. AG2017</strain>
        <tissue evidence="2">Leaf</tissue>
    </source>
</reference>
<dbReference type="Proteomes" id="UP000233551">
    <property type="component" value="Unassembled WGS sequence"/>
</dbReference>
<gene>
    <name evidence="2" type="ORF">CRG98_030910</name>
</gene>
<name>A0A2I0IY60_PUNGR</name>
<proteinExistence type="predicted"/>
<feature type="non-terminal residue" evidence="2">
    <location>
        <position position="118"/>
    </location>
</feature>
<comment type="caution">
    <text evidence="2">The sequence shown here is derived from an EMBL/GenBank/DDBJ whole genome shotgun (WGS) entry which is preliminary data.</text>
</comment>